<dbReference type="EMBL" id="BAAANO010000010">
    <property type="protein sequence ID" value="GAA2003833.1"/>
    <property type="molecule type" value="Genomic_DNA"/>
</dbReference>
<keyword evidence="1" id="KW-0732">Signal</keyword>
<evidence type="ECO:0008006" key="4">
    <source>
        <dbReference type="Google" id="ProtNLM"/>
    </source>
</evidence>
<feature type="signal peptide" evidence="1">
    <location>
        <begin position="1"/>
        <end position="25"/>
    </location>
</feature>
<proteinExistence type="predicted"/>
<keyword evidence="3" id="KW-1185">Reference proteome</keyword>
<dbReference type="RefSeq" id="WP_344307771.1">
    <property type="nucleotide sequence ID" value="NZ_BAAANO010000010.1"/>
</dbReference>
<comment type="caution">
    <text evidence="2">The sequence shown here is derived from an EMBL/GenBank/DDBJ whole genome shotgun (WGS) entry which is preliminary data.</text>
</comment>
<evidence type="ECO:0000313" key="3">
    <source>
        <dbReference type="Proteomes" id="UP001500755"/>
    </source>
</evidence>
<gene>
    <name evidence="2" type="ORF">GCM10009755_11260</name>
</gene>
<dbReference type="Proteomes" id="UP001500755">
    <property type="component" value="Unassembled WGS sequence"/>
</dbReference>
<protein>
    <recommendedName>
        <fullName evidence="4">Lipoprotein</fullName>
    </recommendedName>
</protein>
<sequence length="227" mass="23995">MLRGLACASAAAVVLGLTGCGLVNARTADGGGGPMTVGWQPTAGPPPATPTEDPAPEGYRAETVSFGGGCPLTVDLLVPESYEALKPYSDSNRSFGHPDETDGSSKAIELYCSEAYADTASESVQAKEKYGWESSSTVRAQRKANLGPGYYWAYQIDLADTEIYAGLEPTSAFCINYALGAEGKLWDLEYCAFHYTADTESQHELATAAAHVSVDGHPIVAPEWDLD</sequence>
<evidence type="ECO:0000256" key="1">
    <source>
        <dbReference type="SAM" id="SignalP"/>
    </source>
</evidence>
<reference evidence="2 3" key="1">
    <citation type="journal article" date="2019" name="Int. J. Syst. Evol. Microbiol.">
        <title>The Global Catalogue of Microorganisms (GCM) 10K type strain sequencing project: providing services to taxonomists for standard genome sequencing and annotation.</title>
        <authorList>
            <consortium name="The Broad Institute Genomics Platform"/>
            <consortium name="The Broad Institute Genome Sequencing Center for Infectious Disease"/>
            <person name="Wu L."/>
            <person name="Ma J."/>
        </authorList>
    </citation>
    <scope>NUCLEOTIDE SEQUENCE [LARGE SCALE GENOMIC DNA]</scope>
    <source>
        <strain evidence="2 3">JCM 14546</strain>
    </source>
</reference>
<dbReference type="PROSITE" id="PS51257">
    <property type="entry name" value="PROKAR_LIPOPROTEIN"/>
    <property type="match status" value="1"/>
</dbReference>
<organism evidence="2 3">
    <name type="scientific">Brevibacterium samyangense</name>
    <dbReference type="NCBI Taxonomy" id="366888"/>
    <lineage>
        <taxon>Bacteria</taxon>
        <taxon>Bacillati</taxon>
        <taxon>Actinomycetota</taxon>
        <taxon>Actinomycetes</taxon>
        <taxon>Micrococcales</taxon>
        <taxon>Brevibacteriaceae</taxon>
        <taxon>Brevibacterium</taxon>
    </lineage>
</organism>
<evidence type="ECO:0000313" key="2">
    <source>
        <dbReference type="EMBL" id="GAA2003833.1"/>
    </source>
</evidence>
<feature type="chain" id="PRO_5046490645" description="Lipoprotein" evidence="1">
    <location>
        <begin position="26"/>
        <end position="227"/>
    </location>
</feature>
<accession>A0ABN2TBT5</accession>
<name>A0ABN2TBT5_9MICO</name>